<evidence type="ECO:0000313" key="4">
    <source>
        <dbReference type="Proteomes" id="UP001552299"/>
    </source>
</evidence>
<dbReference type="PANTHER" id="PTHR33701:SF2">
    <property type="entry name" value="TRANSMEMBRANE PROTEIN"/>
    <property type="match status" value="1"/>
</dbReference>
<proteinExistence type="predicted"/>
<keyword evidence="1" id="KW-0175">Coiled coil</keyword>
<evidence type="ECO:0000256" key="2">
    <source>
        <dbReference type="SAM" id="MobiDB-lite"/>
    </source>
</evidence>
<dbReference type="EMBL" id="JANQDX010000015">
    <property type="protein sequence ID" value="KAL0911646.1"/>
    <property type="molecule type" value="Genomic_DNA"/>
</dbReference>
<evidence type="ECO:0000256" key="1">
    <source>
        <dbReference type="SAM" id="Coils"/>
    </source>
</evidence>
<organism evidence="3 4">
    <name type="scientific">Dendrobium thyrsiflorum</name>
    <name type="common">Pinecone-like raceme dendrobium</name>
    <name type="synonym">Orchid</name>
    <dbReference type="NCBI Taxonomy" id="117978"/>
    <lineage>
        <taxon>Eukaryota</taxon>
        <taxon>Viridiplantae</taxon>
        <taxon>Streptophyta</taxon>
        <taxon>Embryophyta</taxon>
        <taxon>Tracheophyta</taxon>
        <taxon>Spermatophyta</taxon>
        <taxon>Magnoliopsida</taxon>
        <taxon>Liliopsida</taxon>
        <taxon>Asparagales</taxon>
        <taxon>Orchidaceae</taxon>
        <taxon>Epidendroideae</taxon>
        <taxon>Malaxideae</taxon>
        <taxon>Dendrobiinae</taxon>
        <taxon>Dendrobium</taxon>
    </lineage>
</organism>
<dbReference type="AlphaFoldDB" id="A0ABD0UMT8"/>
<gene>
    <name evidence="3" type="ORF">M5K25_019800</name>
</gene>
<sequence>MEFVRPDKIEQFSTTFLEEPVSNQRKHLQIKVLIFMEDGCGGESMASDVQDGIKTVECLRGRLLAEREASKTAKAEADQMAKRLAELEKQLEEEMKHRERAEKRLKLALKKLESLKVLDFPCQMDLSDSSASSTSPNRCFLNKGRFEKWKDLGQCGSSGRDLIRDDGSLNSFKASAYQLVSQDGSWSSVGTANSCNKEASEGDEGSNSSVSQEYADGPVSAFPSRQSSENTEKLDCNENPTEHHIEERLAIVPVSMPQEPAASNPEIKNNVYDVLFALRHVREQLQNSIGRTVALYSSKELHGQQRTSTISMKAAPSK</sequence>
<reference evidence="3 4" key="1">
    <citation type="journal article" date="2024" name="Plant Biotechnol. J.">
        <title>Dendrobium thyrsiflorum genome and its molecular insights into genes involved in important horticultural traits.</title>
        <authorList>
            <person name="Chen B."/>
            <person name="Wang J.Y."/>
            <person name="Zheng P.J."/>
            <person name="Li K.L."/>
            <person name="Liang Y.M."/>
            <person name="Chen X.F."/>
            <person name="Zhang C."/>
            <person name="Zhao X."/>
            <person name="He X."/>
            <person name="Zhang G.Q."/>
            <person name="Liu Z.J."/>
            <person name="Xu Q."/>
        </authorList>
    </citation>
    <scope>NUCLEOTIDE SEQUENCE [LARGE SCALE GENOMIC DNA]</scope>
    <source>
        <strain evidence="3">GZMU011</strain>
    </source>
</reference>
<feature type="coiled-coil region" evidence="1">
    <location>
        <begin position="70"/>
        <end position="118"/>
    </location>
</feature>
<feature type="compositionally biased region" description="Polar residues" evidence="2">
    <location>
        <begin position="185"/>
        <end position="197"/>
    </location>
</feature>
<accession>A0ABD0UMT8</accession>
<comment type="caution">
    <text evidence="3">The sequence shown here is derived from an EMBL/GenBank/DDBJ whole genome shotgun (WGS) entry which is preliminary data.</text>
</comment>
<protein>
    <submittedName>
        <fullName evidence="3">Uncharacterized protein</fullName>
    </submittedName>
</protein>
<keyword evidence="4" id="KW-1185">Reference proteome</keyword>
<dbReference type="PANTHER" id="PTHR33701">
    <property type="entry name" value="TRANSMEMBRANE PROTEIN"/>
    <property type="match status" value="1"/>
</dbReference>
<dbReference type="Proteomes" id="UP001552299">
    <property type="component" value="Unassembled WGS sequence"/>
</dbReference>
<feature type="region of interest" description="Disordered" evidence="2">
    <location>
        <begin position="185"/>
        <end position="237"/>
    </location>
</feature>
<name>A0ABD0UMT8_DENTH</name>
<evidence type="ECO:0000313" key="3">
    <source>
        <dbReference type="EMBL" id="KAL0911646.1"/>
    </source>
</evidence>